<name>A0ACC8XFK8_9FIRM</name>
<evidence type="ECO:0000313" key="2">
    <source>
        <dbReference type="Proteomes" id="UP000188605"/>
    </source>
</evidence>
<dbReference type="Proteomes" id="UP000188605">
    <property type="component" value="Unassembled WGS sequence"/>
</dbReference>
<organism evidence="1 2">
    <name type="scientific">Candidatus Epulonipiscium fishelsonii</name>
    <dbReference type="NCBI Taxonomy" id="77094"/>
    <lineage>
        <taxon>Bacteria</taxon>
        <taxon>Bacillati</taxon>
        <taxon>Bacillota</taxon>
        <taxon>Clostridia</taxon>
        <taxon>Lachnospirales</taxon>
        <taxon>Lachnospiraceae</taxon>
        <taxon>Candidatus Epulonipiscium</taxon>
    </lineage>
</organism>
<accession>A0ACC8XFK8</accession>
<comment type="caution">
    <text evidence="1">The sequence shown here is derived from an EMBL/GenBank/DDBJ whole genome shotgun (WGS) entry which is preliminary data.</text>
</comment>
<sequence length="684" mass="77472">MIKGKYHDIFEQNSIEWPYNLEYEKEYYYETDVLVLGGGVAGANAAISAAKEGVKVILVDKAPVRRSGSGGVGHDHWLEAAGNPASKVTPEEFVDKGGTVLTGPMKYICAKTSWDLLADVEKMGMEVRDANDEFEGAPFRDEESKLLFAYDYVNRTSIRLYGGNFYKPTLAKEIKRLNIETLERVMSTRLLYEDVDGKRRVTGAIGIHMQTGAMYIFKAKTTVIATGGVYGMWNYRNDVVGANSEFPDPNGAGDGHAMAWLVGAEIVMMERAGSKGSAGHAHGQPSYGGASCYNTHYPCTIVDADGKPIPWQDHEGNILETLEDRTRPQGDAPFITDFGSNPMTEQYKLIQDLPERIRKGEYKLPLYMDLPSMPEYERRAIWGLMVGNEGKSLYPVYNKYSKAGFDPNKDLMQACLMSPERYIGGNEPWWSGEPQATNRDSDMFGGAGGFLVDWNLKSTNIDGMYGAGYPIMAHGCSEASTSGMYAGRKAAEDAKNYVRKIELDKKQIETEKERMYRPLYNEATEIGWRELQAGLNRIMQDYLVDYKSTHTMNIGMFWLNSLKEAENKKVYVRNPHELARYLEVQSRMDVAEMYFEACLKRLAYHGEGYFDKMRSPWLPQHWETLQAISKADDGTVISKQLPYDYELQEPYLPTYKQNFDKFNPDYEKKYAAKEDGSWKNLKQY</sequence>
<dbReference type="EMBL" id="LJDB01000023">
    <property type="protein sequence ID" value="ONI41963.1"/>
    <property type="molecule type" value="Genomic_DNA"/>
</dbReference>
<gene>
    <name evidence="1" type="ORF">AN396_02510</name>
</gene>
<keyword evidence="2" id="KW-1185">Reference proteome</keyword>
<reference evidence="1" key="1">
    <citation type="submission" date="2016-08" db="EMBL/GenBank/DDBJ databases">
        <authorList>
            <person name="Ngugi D.K."/>
            <person name="Miyake S."/>
            <person name="Stingl U."/>
        </authorList>
    </citation>
    <scope>NUCLEOTIDE SEQUENCE</scope>
    <source>
        <strain evidence="1">SCG-B11WGA-EpuloA1</strain>
    </source>
</reference>
<proteinExistence type="predicted"/>
<protein>
    <submittedName>
        <fullName evidence="1">Uncharacterized protein</fullName>
    </submittedName>
</protein>
<evidence type="ECO:0000313" key="1">
    <source>
        <dbReference type="EMBL" id="ONI41963.1"/>
    </source>
</evidence>